<dbReference type="InterPro" id="IPR011621">
    <property type="entry name" value="Metal-dep_PHydrolase_7TM_intra"/>
</dbReference>
<evidence type="ECO:0000313" key="4">
    <source>
        <dbReference type="Proteomes" id="UP001164909"/>
    </source>
</evidence>
<proteinExistence type="predicted"/>
<feature type="transmembrane region" description="Helical" evidence="1">
    <location>
        <begin position="182"/>
        <end position="200"/>
    </location>
</feature>
<dbReference type="RefSeq" id="WP_268760743.1">
    <property type="nucleotide sequence ID" value="NZ_CP113865.1"/>
</dbReference>
<keyword evidence="1" id="KW-0472">Membrane</keyword>
<dbReference type="InterPro" id="IPR003607">
    <property type="entry name" value="HD/PDEase_dom"/>
</dbReference>
<name>A0ABY7BNC6_9FIRM</name>
<feature type="transmembrane region" description="Helical" evidence="1">
    <location>
        <begin position="145"/>
        <end position="175"/>
    </location>
</feature>
<accession>A0ABY7BNC6</accession>
<dbReference type="EMBL" id="CP113865">
    <property type="protein sequence ID" value="WAM32904.1"/>
    <property type="molecule type" value="Genomic_DNA"/>
</dbReference>
<dbReference type="InterPro" id="IPR052722">
    <property type="entry name" value="PgpH_phosphodiesterase"/>
</dbReference>
<reference evidence="3" key="1">
    <citation type="submission" date="2022-12" db="EMBL/GenBank/DDBJ databases">
        <authorList>
            <person name="Bing R.G."/>
            <person name="Willard D.J."/>
            <person name="Manesh M.J.H."/>
            <person name="Laemthong T."/>
            <person name="Crosby J.R."/>
            <person name="Kelly R.M."/>
        </authorList>
    </citation>
    <scope>NUCLEOTIDE SEQUENCE</scope>
    <source>
        <strain evidence="3">DSM 8990</strain>
    </source>
</reference>
<feature type="transmembrane region" description="Helical" evidence="1">
    <location>
        <begin position="117"/>
        <end position="139"/>
    </location>
</feature>
<evidence type="ECO:0000313" key="3">
    <source>
        <dbReference type="EMBL" id="WAM32904.1"/>
    </source>
</evidence>
<feature type="transmembrane region" description="Helical" evidence="1">
    <location>
        <begin position="206"/>
        <end position="228"/>
    </location>
</feature>
<keyword evidence="1" id="KW-0812">Transmembrane</keyword>
<dbReference type="NCBIfam" id="TIGR00277">
    <property type="entry name" value="HDIG"/>
    <property type="match status" value="1"/>
</dbReference>
<keyword evidence="1" id="KW-1133">Transmembrane helix</keyword>
<dbReference type="Proteomes" id="UP001164909">
    <property type="component" value="Chromosome"/>
</dbReference>
<dbReference type="InterPro" id="IPR006675">
    <property type="entry name" value="HDIG_dom"/>
</dbReference>
<dbReference type="InterPro" id="IPR006674">
    <property type="entry name" value="HD_domain"/>
</dbReference>
<dbReference type="PANTHER" id="PTHR36442">
    <property type="entry name" value="CYCLIC-DI-AMP PHOSPHODIESTERASE PGPH"/>
    <property type="match status" value="1"/>
</dbReference>
<dbReference type="PANTHER" id="PTHR36442:SF1">
    <property type="entry name" value="CYCLIC-DI-AMP PHOSPHODIESTERASE PGPH"/>
    <property type="match status" value="1"/>
</dbReference>
<sequence>MHTIDMKKDERRNKKSKMLQNYQKWHDKKKMYFCRTVSLFAFFVISIGLILSSNGKQRNLFIRKILALLNINANYYASMQTSRDFIGILLLLLILLLFMSIYFYLVEREFINSCQSMATVTSILILNLLLIKFLLPIPVFALPVFMGIVLISLLIDVRIAIIFNIFMSIIILLLVGEENLNFVLYLFMGGSLSSIVSHKIQHRMQFISHGFLASMISSLFVLSIELVYQTQGDMVLYSAVNSFAGTALSFVLAYGTLPIWEYIFDYATPIRLMELSNPNHPLLKRLLMEAPGTYHHSLIVGNLAEVACEAVGGNYLLARVGAYYHDIGKLKRPFYFKENQIIEEDPHNKITPTLSALIITSHTKDGVEIGKEYRLPKQVLDIIKQHHGTTKVAFFYGKALSQNQQVNEQKFRYEGPIPQSKEAAIVMLADSVEAAVRALSSPTPQLIESTIRNIIYEKLMDGQLNNSNLTFKELETICESFIKVLTGVFHKRVNYNLIDDGINKEEVIERSENLHSKSAG</sequence>
<evidence type="ECO:0000259" key="2">
    <source>
        <dbReference type="SMART" id="SM00471"/>
    </source>
</evidence>
<dbReference type="SUPFAM" id="SSF109604">
    <property type="entry name" value="HD-domain/PDEase-like"/>
    <property type="match status" value="1"/>
</dbReference>
<organism evidence="3 4">
    <name type="scientific">Caldicellulosiruptor morganii</name>
    <dbReference type="NCBI Taxonomy" id="1387555"/>
    <lineage>
        <taxon>Bacteria</taxon>
        <taxon>Bacillati</taxon>
        <taxon>Bacillota</taxon>
        <taxon>Bacillota incertae sedis</taxon>
        <taxon>Caldicellulosiruptorales</taxon>
        <taxon>Caldicellulosiruptoraceae</taxon>
        <taxon>Caldicellulosiruptor</taxon>
    </lineage>
</organism>
<dbReference type="CDD" id="cd00077">
    <property type="entry name" value="HDc"/>
    <property type="match status" value="1"/>
</dbReference>
<feature type="domain" description="HD/PDEase" evidence="2">
    <location>
        <begin position="289"/>
        <end position="444"/>
    </location>
</feature>
<evidence type="ECO:0000256" key="1">
    <source>
        <dbReference type="SAM" id="Phobius"/>
    </source>
</evidence>
<feature type="transmembrane region" description="Helical" evidence="1">
    <location>
        <begin position="32"/>
        <end position="51"/>
    </location>
</feature>
<dbReference type="Pfam" id="PF07698">
    <property type="entry name" value="7TM-7TMR_HD"/>
    <property type="match status" value="1"/>
</dbReference>
<keyword evidence="4" id="KW-1185">Reference proteome</keyword>
<dbReference type="Pfam" id="PF01966">
    <property type="entry name" value="HD"/>
    <property type="match status" value="1"/>
</dbReference>
<dbReference type="Gene3D" id="1.10.3210.10">
    <property type="entry name" value="Hypothetical protein af1432"/>
    <property type="match status" value="1"/>
</dbReference>
<feature type="transmembrane region" description="Helical" evidence="1">
    <location>
        <begin position="85"/>
        <end position="105"/>
    </location>
</feature>
<dbReference type="SMART" id="SM00471">
    <property type="entry name" value="HDc"/>
    <property type="match status" value="1"/>
</dbReference>
<gene>
    <name evidence="3" type="ORF">OTK00_001356</name>
</gene>
<feature type="transmembrane region" description="Helical" evidence="1">
    <location>
        <begin position="235"/>
        <end position="260"/>
    </location>
</feature>
<protein>
    <submittedName>
        <fullName evidence="3">HDIG domain-containing protein</fullName>
    </submittedName>
</protein>